<sequence>MKKGIKAMLVTAIGASGLTFGMHASAGETITNGVMFLPSTQKTYTTYDHYMKPMKNTFRYQYGDSKRERISNTTKGYTYYYAEDRLFMLEKNTHFYIFVPVKFPLTEGKTYSQSYPIEGQTVKWKVTVQDIGGTKKIGTKTYTNVMRLKFGNGDKLLFAKNHGLIQALHLESGKYVTDFKIVDYK</sequence>
<dbReference type="AlphaFoldDB" id="A0A433RW32"/>
<dbReference type="EMBL" id="JTFC01000025">
    <property type="protein sequence ID" value="RUS57469.1"/>
    <property type="molecule type" value="Genomic_DNA"/>
</dbReference>
<keyword evidence="3" id="KW-1185">Reference proteome</keyword>
<feature type="chain" id="PRO_5019248355" evidence="1">
    <location>
        <begin position="27"/>
        <end position="185"/>
    </location>
</feature>
<dbReference type="Proteomes" id="UP000288623">
    <property type="component" value="Unassembled WGS sequence"/>
</dbReference>
<dbReference type="OrthoDB" id="9902260at2"/>
<keyword evidence="1" id="KW-0732">Signal</keyword>
<gene>
    <name evidence="2" type="ORF">QI30_05980</name>
</gene>
<feature type="signal peptide" evidence="1">
    <location>
        <begin position="1"/>
        <end position="26"/>
    </location>
</feature>
<reference evidence="2 3" key="1">
    <citation type="submission" date="2014-11" db="EMBL/GenBank/DDBJ databases">
        <title>Genome sequence and analysis of novel Kurthia sp.</title>
        <authorList>
            <person name="Lawson J.N."/>
            <person name="Gonzalez J.E."/>
            <person name="Rinauldi L."/>
            <person name="Xuan Z."/>
            <person name="Firman A."/>
            <person name="Shaddox L."/>
            <person name="Trudeau A."/>
            <person name="Shah S."/>
            <person name="Reiman D."/>
        </authorList>
    </citation>
    <scope>NUCLEOTIDE SEQUENCE [LARGE SCALE GENOMIC DNA]</scope>
    <source>
        <strain evidence="2 3">3B1D</strain>
    </source>
</reference>
<comment type="caution">
    <text evidence="2">The sequence shown here is derived from an EMBL/GenBank/DDBJ whole genome shotgun (WGS) entry which is preliminary data.</text>
</comment>
<protein>
    <submittedName>
        <fullName evidence="2">Uncharacterized protein</fullName>
    </submittedName>
</protein>
<dbReference type="RefSeq" id="WP_126990024.1">
    <property type="nucleotide sequence ID" value="NZ_JTFC01000025.1"/>
</dbReference>
<evidence type="ECO:0000313" key="3">
    <source>
        <dbReference type="Proteomes" id="UP000288623"/>
    </source>
</evidence>
<accession>A0A433RW32</accession>
<organism evidence="2 3">
    <name type="scientific">Candidatus Kurthia intestinigallinarum</name>
    <dbReference type="NCBI Taxonomy" id="1562256"/>
    <lineage>
        <taxon>Bacteria</taxon>
        <taxon>Bacillati</taxon>
        <taxon>Bacillota</taxon>
        <taxon>Bacilli</taxon>
        <taxon>Bacillales</taxon>
        <taxon>Caryophanaceae</taxon>
        <taxon>Kurthia</taxon>
    </lineage>
</organism>
<name>A0A433RW32_9BACL</name>
<proteinExistence type="predicted"/>
<evidence type="ECO:0000313" key="2">
    <source>
        <dbReference type="EMBL" id="RUS57469.1"/>
    </source>
</evidence>
<evidence type="ECO:0000256" key="1">
    <source>
        <dbReference type="SAM" id="SignalP"/>
    </source>
</evidence>